<name>A0A2M8LFR5_9BACT</name>
<proteinExistence type="predicted"/>
<evidence type="ECO:0008006" key="4">
    <source>
        <dbReference type="Google" id="ProtNLM"/>
    </source>
</evidence>
<dbReference type="Proteomes" id="UP000231152">
    <property type="component" value="Unassembled WGS sequence"/>
</dbReference>
<gene>
    <name evidence="2" type="ORF">COV04_00480</name>
</gene>
<feature type="transmembrane region" description="Helical" evidence="1">
    <location>
        <begin position="148"/>
        <end position="169"/>
    </location>
</feature>
<dbReference type="PANTHER" id="PTHR20992:SF9">
    <property type="entry name" value="AT15442P-RELATED"/>
    <property type="match status" value="1"/>
</dbReference>
<reference evidence="2 3" key="1">
    <citation type="submission" date="2017-09" db="EMBL/GenBank/DDBJ databases">
        <title>Depth-based differentiation of microbial function through sediment-hosted aquifers and enrichment of novel symbionts in the deep terrestrial subsurface.</title>
        <authorList>
            <person name="Probst A.J."/>
            <person name="Ladd B."/>
            <person name="Jarett J.K."/>
            <person name="Geller-Mcgrath D.E."/>
            <person name="Sieber C.M."/>
            <person name="Emerson J.B."/>
            <person name="Anantharaman K."/>
            <person name="Thomas B.C."/>
            <person name="Malmstrom R."/>
            <person name="Stieglmeier M."/>
            <person name="Klingl A."/>
            <person name="Woyke T."/>
            <person name="Ryan C.M."/>
            <person name="Banfield J.F."/>
        </authorList>
    </citation>
    <scope>NUCLEOTIDE SEQUENCE [LARGE SCALE GENOMIC DNA]</scope>
    <source>
        <strain evidence="2">CG10_big_fil_rev_8_21_14_0_10_48_11</strain>
    </source>
</reference>
<organism evidence="2 3">
    <name type="scientific">Candidatus Uhrbacteria bacterium CG10_big_fil_rev_8_21_14_0_10_48_11</name>
    <dbReference type="NCBI Taxonomy" id="1975037"/>
    <lineage>
        <taxon>Bacteria</taxon>
        <taxon>Candidatus Uhriibacteriota</taxon>
    </lineage>
</organism>
<feature type="transmembrane region" description="Helical" evidence="1">
    <location>
        <begin position="29"/>
        <end position="47"/>
    </location>
</feature>
<feature type="transmembrane region" description="Helical" evidence="1">
    <location>
        <begin position="86"/>
        <end position="108"/>
    </location>
</feature>
<dbReference type="PANTHER" id="PTHR20992">
    <property type="entry name" value="AT15442P-RELATED"/>
    <property type="match status" value="1"/>
</dbReference>
<sequence>MSDNILAINKSEQYRTVDELFEHSEPNSVYYMLLGVSSLIISCGILLNQPAIVIGGMLVTPVLSPLLVISLSLASGELRAVKRATITVLKSFGIIVLSSMVLAVLFGAEASITTFSDSVRTSVLYFIVAAAAGVAATFGWARKDIGSVLPGIAIAVSLVPPISIMGIGLSTLNIALVRTHFLITIFNVMGVLAGSTVVFSLLHFYRTRKQIIEHAEDLEEKGAKAEA</sequence>
<evidence type="ECO:0000313" key="3">
    <source>
        <dbReference type="Proteomes" id="UP000231152"/>
    </source>
</evidence>
<comment type="caution">
    <text evidence="2">The sequence shown here is derived from an EMBL/GenBank/DDBJ whole genome shotgun (WGS) entry which is preliminary data.</text>
</comment>
<keyword evidence="1" id="KW-0812">Transmembrane</keyword>
<dbReference type="EMBL" id="PFET01000002">
    <property type="protein sequence ID" value="PJE76216.1"/>
    <property type="molecule type" value="Genomic_DNA"/>
</dbReference>
<feature type="transmembrane region" description="Helical" evidence="1">
    <location>
        <begin position="53"/>
        <end position="74"/>
    </location>
</feature>
<keyword evidence="1" id="KW-1133">Transmembrane helix</keyword>
<protein>
    <recommendedName>
        <fullName evidence="4">TIGR00341 family protein</fullName>
    </recommendedName>
</protein>
<evidence type="ECO:0000256" key="1">
    <source>
        <dbReference type="SAM" id="Phobius"/>
    </source>
</evidence>
<keyword evidence="1" id="KW-0472">Membrane</keyword>
<accession>A0A2M8LFR5</accession>
<dbReference type="AlphaFoldDB" id="A0A2M8LFR5"/>
<dbReference type="Pfam" id="PF04087">
    <property type="entry name" value="DUF389"/>
    <property type="match status" value="1"/>
</dbReference>
<feature type="transmembrane region" description="Helical" evidence="1">
    <location>
        <begin position="181"/>
        <end position="205"/>
    </location>
</feature>
<dbReference type="InterPro" id="IPR005240">
    <property type="entry name" value="DUF389"/>
</dbReference>
<feature type="transmembrane region" description="Helical" evidence="1">
    <location>
        <begin position="123"/>
        <end position="141"/>
    </location>
</feature>
<evidence type="ECO:0000313" key="2">
    <source>
        <dbReference type="EMBL" id="PJE76216.1"/>
    </source>
</evidence>